<evidence type="ECO:0000256" key="4">
    <source>
        <dbReference type="ARBA" id="ARBA00022909"/>
    </source>
</evidence>
<keyword evidence="4 6" id="KW-0289">Folate biosynthesis</keyword>
<dbReference type="GO" id="GO:0046656">
    <property type="term" value="P:folic acid biosynthetic process"/>
    <property type="evidence" value="ECO:0007669"/>
    <property type="project" value="UniProtKB-UniRule"/>
</dbReference>
<dbReference type="PANTHER" id="PTHR42844:SF1">
    <property type="entry name" value="DIHYDRONEOPTERIN ALDOLASE 1-RELATED"/>
    <property type="match status" value="1"/>
</dbReference>
<organism evidence="8 9">
    <name type="scientific">Anoxybacteroides voinovskiense</name>
    <dbReference type="NCBI Taxonomy" id="230470"/>
    <lineage>
        <taxon>Bacteria</taxon>
        <taxon>Bacillati</taxon>
        <taxon>Bacillota</taxon>
        <taxon>Bacilli</taxon>
        <taxon>Bacillales</taxon>
        <taxon>Anoxybacillaceae</taxon>
        <taxon>Anoxybacteroides</taxon>
    </lineage>
</organism>
<dbReference type="EC" id="4.1.2.25" evidence="6"/>
<evidence type="ECO:0000313" key="9">
    <source>
        <dbReference type="Proteomes" id="UP000559598"/>
    </source>
</evidence>
<dbReference type="Proteomes" id="UP000559598">
    <property type="component" value="Unassembled WGS sequence"/>
</dbReference>
<evidence type="ECO:0000256" key="2">
    <source>
        <dbReference type="ARBA" id="ARBA00005013"/>
    </source>
</evidence>
<accession>A0A840DTK7</accession>
<dbReference type="UniPathway" id="UPA00077">
    <property type="reaction ID" value="UER00154"/>
</dbReference>
<dbReference type="PANTHER" id="PTHR42844">
    <property type="entry name" value="DIHYDRONEOPTERIN ALDOLASE 1-RELATED"/>
    <property type="match status" value="1"/>
</dbReference>
<dbReference type="CDD" id="cd00534">
    <property type="entry name" value="DHNA_DHNTPE"/>
    <property type="match status" value="1"/>
</dbReference>
<protein>
    <recommendedName>
        <fullName evidence="6">7,8-dihydroneopterin aldolase</fullName>
        <ecNumber evidence="6">4.1.2.25</ecNumber>
    </recommendedName>
</protein>
<comment type="caution">
    <text evidence="8">The sequence shown here is derived from an EMBL/GenBank/DDBJ whole genome shotgun (WGS) entry which is preliminary data.</text>
</comment>
<proteinExistence type="inferred from homology"/>
<evidence type="ECO:0000256" key="5">
    <source>
        <dbReference type="ARBA" id="ARBA00023239"/>
    </source>
</evidence>
<dbReference type="FunFam" id="3.30.1130.10:FF:000003">
    <property type="entry name" value="7,8-dihydroneopterin aldolase"/>
    <property type="match status" value="1"/>
</dbReference>
<sequence length="126" mass="14220">MEKGAKTIDKIYVTGMEFYGYHGVLPEEHVLGQRFLVDIIVETDVKKAGESDCLTDTINYAQLYEICREIVEERQFSLIEAVAEQIASRILSSFPTIEQCTVKVSKPNPPIKGHYQSVAVEIVRGR</sequence>
<dbReference type="AlphaFoldDB" id="A0A840DTK7"/>
<dbReference type="SMART" id="SM00905">
    <property type="entry name" value="FolB"/>
    <property type="match status" value="1"/>
</dbReference>
<comment type="similarity">
    <text evidence="3 6">Belongs to the DHNA family.</text>
</comment>
<evidence type="ECO:0000256" key="1">
    <source>
        <dbReference type="ARBA" id="ARBA00001353"/>
    </source>
</evidence>
<dbReference type="InterPro" id="IPR006157">
    <property type="entry name" value="FolB_dom"/>
</dbReference>
<dbReference type="Gene3D" id="3.30.1130.10">
    <property type="match status" value="1"/>
</dbReference>
<name>A0A840DTK7_9BACL</name>
<dbReference type="InterPro" id="IPR043133">
    <property type="entry name" value="GTP-CH-I_C/QueF"/>
</dbReference>
<evidence type="ECO:0000256" key="3">
    <source>
        <dbReference type="ARBA" id="ARBA00005708"/>
    </source>
</evidence>
<comment type="function">
    <text evidence="6">Catalyzes the conversion of 7,8-dihydroneopterin to 6-hydroxymethyl-7,8-dihydropterin.</text>
</comment>
<comment type="catalytic activity">
    <reaction evidence="1 6">
        <text>7,8-dihydroneopterin = 6-hydroxymethyl-7,8-dihydropterin + glycolaldehyde</text>
        <dbReference type="Rhea" id="RHEA:10540"/>
        <dbReference type="ChEBI" id="CHEBI:17001"/>
        <dbReference type="ChEBI" id="CHEBI:17071"/>
        <dbReference type="ChEBI" id="CHEBI:44841"/>
        <dbReference type="EC" id="4.1.2.25"/>
    </reaction>
</comment>
<dbReference type="EMBL" id="JACIDE010000023">
    <property type="protein sequence ID" value="MBB4074993.1"/>
    <property type="molecule type" value="Genomic_DNA"/>
</dbReference>
<dbReference type="Pfam" id="PF02152">
    <property type="entry name" value="FolB"/>
    <property type="match status" value="1"/>
</dbReference>
<dbReference type="NCBIfam" id="TIGR00526">
    <property type="entry name" value="folB_dom"/>
    <property type="match status" value="1"/>
</dbReference>
<evidence type="ECO:0000256" key="6">
    <source>
        <dbReference type="RuleBase" id="RU362079"/>
    </source>
</evidence>
<evidence type="ECO:0000313" key="8">
    <source>
        <dbReference type="EMBL" id="MBB4074993.1"/>
    </source>
</evidence>
<reference evidence="8 9" key="1">
    <citation type="submission" date="2020-08" db="EMBL/GenBank/DDBJ databases">
        <title>Genomic Encyclopedia of Type Strains, Phase IV (KMG-IV): sequencing the most valuable type-strain genomes for metagenomic binning, comparative biology and taxonomic classification.</title>
        <authorList>
            <person name="Goeker M."/>
        </authorList>
    </citation>
    <scope>NUCLEOTIDE SEQUENCE [LARGE SCALE GENOMIC DNA]</scope>
    <source>
        <strain evidence="8 9">DSM 17075</strain>
    </source>
</reference>
<comment type="pathway">
    <text evidence="2 6">Cofactor biosynthesis; tetrahydrofolate biosynthesis; 2-amino-4-hydroxy-6-hydroxymethyl-7,8-dihydropteridine diphosphate from 7,8-dihydroneopterin triphosphate: step 3/4.</text>
</comment>
<gene>
    <name evidence="8" type="ORF">GGR02_002790</name>
</gene>
<dbReference type="GO" id="GO:0046654">
    <property type="term" value="P:tetrahydrofolate biosynthetic process"/>
    <property type="evidence" value="ECO:0007669"/>
    <property type="project" value="UniProtKB-UniRule"/>
</dbReference>
<dbReference type="RefSeq" id="WP_306415783.1">
    <property type="nucleotide sequence ID" value="NZ_BMNP01000023.1"/>
</dbReference>
<dbReference type="NCBIfam" id="TIGR00525">
    <property type="entry name" value="folB"/>
    <property type="match status" value="1"/>
</dbReference>
<dbReference type="SUPFAM" id="SSF55620">
    <property type="entry name" value="Tetrahydrobiopterin biosynthesis enzymes-like"/>
    <property type="match status" value="1"/>
</dbReference>
<feature type="domain" description="Dihydroneopterin aldolase/epimerase" evidence="7">
    <location>
        <begin position="11"/>
        <end position="124"/>
    </location>
</feature>
<keyword evidence="9" id="KW-1185">Reference proteome</keyword>
<keyword evidence="5 6" id="KW-0456">Lyase</keyword>
<dbReference type="InterPro" id="IPR006156">
    <property type="entry name" value="Dihydroneopterin_aldolase"/>
</dbReference>
<evidence type="ECO:0000259" key="7">
    <source>
        <dbReference type="SMART" id="SM00905"/>
    </source>
</evidence>
<dbReference type="GO" id="GO:0004150">
    <property type="term" value="F:dihydroneopterin aldolase activity"/>
    <property type="evidence" value="ECO:0007669"/>
    <property type="project" value="UniProtKB-UniRule"/>
</dbReference>
<dbReference type="GO" id="GO:0005737">
    <property type="term" value="C:cytoplasm"/>
    <property type="evidence" value="ECO:0007669"/>
    <property type="project" value="TreeGrafter"/>
</dbReference>